<evidence type="ECO:0000313" key="2">
    <source>
        <dbReference type="EMBL" id="KAJ7612754.1"/>
    </source>
</evidence>
<keyword evidence="3" id="KW-1185">Reference proteome</keyword>
<gene>
    <name evidence="2" type="ORF">FB45DRAFT_874956</name>
</gene>
<name>A0AAD7B800_9AGAR</name>
<proteinExistence type="predicted"/>
<accession>A0AAD7B800</accession>
<evidence type="ECO:0000256" key="1">
    <source>
        <dbReference type="SAM" id="SignalP"/>
    </source>
</evidence>
<organism evidence="2 3">
    <name type="scientific">Roridomyces roridus</name>
    <dbReference type="NCBI Taxonomy" id="1738132"/>
    <lineage>
        <taxon>Eukaryota</taxon>
        <taxon>Fungi</taxon>
        <taxon>Dikarya</taxon>
        <taxon>Basidiomycota</taxon>
        <taxon>Agaricomycotina</taxon>
        <taxon>Agaricomycetes</taxon>
        <taxon>Agaricomycetidae</taxon>
        <taxon>Agaricales</taxon>
        <taxon>Marasmiineae</taxon>
        <taxon>Mycenaceae</taxon>
        <taxon>Roridomyces</taxon>
    </lineage>
</organism>
<reference evidence="2" key="1">
    <citation type="submission" date="2023-03" db="EMBL/GenBank/DDBJ databases">
        <title>Massive genome expansion in bonnet fungi (Mycena s.s.) driven by repeated elements and novel gene families across ecological guilds.</title>
        <authorList>
            <consortium name="Lawrence Berkeley National Laboratory"/>
            <person name="Harder C.B."/>
            <person name="Miyauchi S."/>
            <person name="Viragh M."/>
            <person name="Kuo A."/>
            <person name="Thoen E."/>
            <person name="Andreopoulos B."/>
            <person name="Lu D."/>
            <person name="Skrede I."/>
            <person name="Drula E."/>
            <person name="Henrissat B."/>
            <person name="Morin E."/>
            <person name="Kohler A."/>
            <person name="Barry K."/>
            <person name="LaButti K."/>
            <person name="Morin E."/>
            <person name="Salamov A."/>
            <person name="Lipzen A."/>
            <person name="Mereny Z."/>
            <person name="Hegedus B."/>
            <person name="Baldrian P."/>
            <person name="Stursova M."/>
            <person name="Weitz H."/>
            <person name="Taylor A."/>
            <person name="Grigoriev I.V."/>
            <person name="Nagy L.G."/>
            <person name="Martin F."/>
            <person name="Kauserud H."/>
        </authorList>
    </citation>
    <scope>NUCLEOTIDE SEQUENCE</scope>
    <source>
        <strain evidence="2">9284</strain>
    </source>
</reference>
<comment type="caution">
    <text evidence="2">The sequence shown here is derived from an EMBL/GenBank/DDBJ whole genome shotgun (WGS) entry which is preliminary data.</text>
</comment>
<sequence length="129" mass="13766">MNFFALFALVLSQQLATAAAAKPRPDPEITIPVPEGTQAILAQFPLGSPPLVKMAINSTFTTISLKPISKGTILTLNTTIPIPVHTTSIDIVLHNDNPGDPEVIIDIEPEKIDVTINGVDGNTEVDIFI</sequence>
<feature type="chain" id="PRO_5042194278" evidence="1">
    <location>
        <begin position="21"/>
        <end position="129"/>
    </location>
</feature>
<feature type="signal peptide" evidence="1">
    <location>
        <begin position="1"/>
        <end position="20"/>
    </location>
</feature>
<dbReference type="AlphaFoldDB" id="A0AAD7B800"/>
<keyword evidence="1" id="KW-0732">Signal</keyword>
<dbReference type="EMBL" id="JARKIF010000030">
    <property type="protein sequence ID" value="KAJ7612754.1"/>
    <property type="molecule type" value="Genomic_DNA"/>
</dbReference>
<dbReference type="Proteomes" id="UP001221142">
    <property type="component" value="Unassembled WGS sequence"/>
</dbReference>
<evidence type="ECO:0000313" key="3">
    <source>
        <dbReference type="Proteomes" id="UP001221142"/>
    </source>
</evidence>
<protein>
    <submittedName>
        <fullName evidence="2">Uncharacterized protein</fullName>
    </submittedName>
</protein>